<dbReference type="InterPro" id="IPR017850">
    <property type="entry name" value="Alkaline_phosphatase_core_sf"/>
</dbReference>
<evidence type="ECO:0000313" key="1">
    <source>
        <dbReference type="EMBL" id="PAX53134.1"/>
    </source>
</evidence>
<sequence length="95" mass="10758">LHIRKGKETIVADYIRENLAEQILFLWKDKAISLGLLGLPGENISDINDERIGDAILLPKDGWVCFDEEEGKHPVGIHGGLSREEMLIPFLAYRF</sequence>
<dbReference type="EMBL" id="NTFS01000168">
    <property type="protein sequence ID" value="PAX53134.1"/>
    <property type="molecule type" value="Genomic_DNA"/>
</dbReference>
<dbReference type="SUPFAM" id="SSF53649">
    <property type="entry name" value="Alkaline phosphatase-like"/>
    <property type="match status" value="1"/>
</dbReference>
<proteinExistence type="predicted"/>
<protein>
    <submittedName>
        <fullName evidence="1">AP protein</fullName>
    </submittedName>
</protein>
<feature type="non-terminal residue" evidence="1">
    <location>
        <position position="1"/>
    </location>
</feature>
<comment type="caution">
    <text evidence="1">The sequence shown here is derived from an EMBL/GenBank/DDBJ whole genome shotgun (WGS) entry which is preliminary data.</text>
</comment>
<dbReference type="AlphaFoldDB" id="A0A2A2THA6"/>
<gene>
    <name evidence="1" type="ORF">CK510_15655</name>
</gene>
<dbReference type="Proteomes" id="UP000218238">
    <property type="component" value="Unassembled WGS sequence"/>
</dbReference>
<reference evidence="1 2" key="1">
    <citation type="submission" date="2017-08" db="EMBL/GenBank/DDBJ databases">
        <title>Draft genome sequence of filamentous cyanobacterium Calothrix elsteri CCALA 953.</title>
        <authorList>
            <person name="Gagunashvili A.N."/>
            <person name="Elster J."/>
            <person name="Andresson O.S."/>
        </authorList>
    </citation>
    <scope>NUCLEOTIDE SEQUENCE [LARGE SCALE GENOMIC DNA]</scope>
    <source>
        <strain evidence="1 2">CCALA 953</strain>
    </source>
</reference>
<evidence type="ECO:0000313" key="2">
    <source>
        <dbReference type="Proteomes" id="UP000218238"/>
    </source>
</evidence>
<accession>A0A2A2THA6</accession>
<keyword evidence="2" id="KW-1185">Reference proteome</keyword>
<name>A0A2A2THA6_9CYAN</name>
<organism evidence="1 2">
    <name type="scientific">Brunnivagina elsteri CCALA 953</name>
    <dbReference type="NCBI Taxonomy" id="987040"/>
    <lineage>
        <taxon>Bacteria</taxon>
        <taxon>Bacillati</taxon>
        <taxon>Cyanobacteriota</taxon>
        <taxon>Cyanophyceae</taxon>
        <taxon>Nostocales</taxon>
        <taxon>Calotrichaceae</taxon>
        <taxon>Brunnivagina</taxon>
    </lineage>
</organism>